<comment type="caution">
    <text evidence="2">The sequence shown here is derived from an EMBL/GenBank/DDBJ whole genome shotgun (WGS) entry which is preliminary data.</text>
</comment>
<evidence type="ECO:0000313" key="2">
    <source>
        <dbReference type="EMBL" id="TCO80643.1"/>
    </source>
</evidence>
<dbReference type="Proteomes" id="UP000295765">
    <property type="component" value="Unassembled WGS sequence"/>
</dbReference>
<sequence length="556" mass="60125">MSAVAVKHPWLLLGPWYRWAVPGRPSAGRGSRPQIQKYDSSKLVDTFLADPQRSLRYTDEDRVHVVQTLAPLVPALWNGLRRRLADTHYAPSATRKLFLDLHKRFYLLVCELHCDAAGLPSVDRNDVCEAGFVLRRRVVRGLTPAALDAVKPVIEGLASARAELGLLDGMAPADERGWLARALGGAVFDAGVAGAREGRRALAEARLGELGAQFDAWVATYGISSELQGWRVLADRVGRWEAVGETPEQTFEQVLPLYPRVPDPRQPDTGYGRTLYFGLVPTGAADVDEAGKPKLDADTRYELRAFVRRRKPGCPQPSGRPPGKPVCKGQVYWSLSTETFQLAAPFDLDGTSHQPVNVPLPDLNALRAQAASARPEHAALRLVAPPDSQLEFTADDAANVVPGLPSGQICSFSIPLITIVATFVFKLFLGLVVLIFNLWFLLAFRFCFPPSISLSAGVSAELDARLPSIEADFAVSLEADFEADFFGPPPDDALEQQIDLHFDANARAATVDPLAPVARARLVGGVAGASAKAGRGEIAPLAGLEYEVAVQPETPA</sequence>
<dbReference type="RefSeq" id="WP_165904129.1">
    <property type="nucleotide sequence ID" value="NZ_SLWY01000013.1"/>
</dbReference>
<gene>
    <name evidence="2" type="ORF">EV699_113121</name>
</gene>
<evidence type="ECO:0000313" key="3">
    <source>
        <dbReference type="Proteomes" id="UP000295765"/>
    </source>
</evidence>
<keyword evidence="1" id="KW-0812">Transmembrane</keyword>
<accession>A0A4R2L2R4</accession>
<name>A0A4R2L2R4_9GAMM</name>
<evidence type="ECO:0000256" key="1">
    <source>
        <dbReference type="SAM" id="Phobius"/>
    </source>
</evidence>
<feature type="transmembrane region" description="Helical" evidence="1">
    <location>
        <begin position="416"/>
        <end position="444"/>
    </location>
</feature>
<reference evidence="2 3" key="1">
    <citation type="submission" date="2019-03" db="EMBL/GenBank/DDBJ databases">
        <title>Genomic Encyclopedia of Type Strains, Phase IV (KMG-IV): sequencing the most valuable type-strain genomes for metagenomic binning, comparative biology and taxonomic classification.</title>
        <authorList>
            <person name="Goeker M."/>
        </authorList>
    </citation>
    <scope>NUCLEOTIDE SEQUENCE [LARGE SCALE GENOMIC DNA]</scope>
    <source>
        <strain evidence="2 3">DSM 25287</strain>
    </source>
</reference>
<proteinExistence type="predicted"/>
<dbReference type="EMBL" id="SLWY01000013">
    <property type="protein sequence ID" value="TCO80643.1"/>
    <property type="molecule type" value="Genomic_DNA"/>
</dbReference>
<keyword evidence="1" id="KW-1133">Transmembrane helix</keyword>
<organism evidence="2 3">
    <name type="scientific">Plasticicumulans lactativorans</name>
    <dbReference type="NCBI Taxonomy" id="1133106"/>
    <lineage>
        <taxon>Bacteria</taxon>
        <taxon>Pseudomonadati</taxon>
        <taxon>Pseudomonadota</taxon>
        <taxon>Gammaproteobacteria</taxon>
        <taxon>Candidatus Competibacteraceae</taxon>
        <taxon>Plasticicumulans</taxon>
    </lineage>
</organism>
<keyword evidence="3" id="KW-1185">Reference proteome</keyword>
<keyword evidence="1" id="KW-0472">Membrane</keyword>
<protein>
    <submittedName>
        <fullName evidence="2">Uncharacterized protein</fullName>
    </submittedName>
</protein>
<dbReference type="AlphaFoldDB" id="A0A4R2L2R4"/>